<dbReference type="Proteomes" id="UP001432027">
    <property type="component" value="Unassembled WGS sequence"/>
</dbReference>
<sequence length="132" mass="15495">CLPIGVQVEGHSAYNNEQSLQDNEWITVCSVAFPENPTHWMVQTANFLLDSYERNRREEGRDDGTKMESERISAIELSDSRVSGHSDSLNMTEKKDRRVLDFMIRFKNDREIRTLFREKEPSADRIIQIFDR</sequence>
<evidence type="ECO:0000313" key="2">
    <source>
        <dbReference type="EMBL" id="GMS78972.1"/>
    </source>
</evidence>
<organism evidence="2 3">
    <name type="scientific">Pristionchus entomophagus</name>
    <dbReference type="NCBI Taxonomy" id="358040"/>
    <lineage>
        <taxon>Eukaryota</taxon>
        <taxon>Metazoa</taxon>
        <taxon>Ecdysozoa</taxon>
        <taxon>Nematoda</taxon>
        <taxon>Chromadorea</taxon>
        <taxon>Rhabditida</taxon>
        <taxon>Rhabditina</taxon>
        <taxon>Diplogasteromorpha</taxon>
        <taxon>Diplogasteroidea</taxon>
        <taxon>Neodiplogasteridae</taxon>
        <taxon>Pristionchus</taxon>
    </lineage>
</organism>
<feature type="region of interest" description="Disordered" evidence="1">
    <location>
        <begin position="56"/>
        <end position="77"/>
    </location>
</feature>
<dbReference type="EMBL" id="BTSX01000001">
    <property type="protein sequence ID" value="GMS78972.1"/>
    <property type="molecule type" value="Genomic_DNA"/>
</dbReference>
<feature type="non-terminal residue" evidence="2">
    <location>
        <position position="132"/>
    </location>
</feature>
<proteinExistence type="predicted"/>
<comment type="caution">
    <text evidence="2">The sequence shown here is derived from an EMBL/GenBank/DDBJ whole genome shotgun (WGS) entry which is preliminary data.</text>
</comment>
<accession>A0AAV5S7N7</accession>
<reference evidence="2" key="1">
    <citation type="submission" date="2023-10" db="EMBL/GenBank/DDBJ databases">
        <title>Genome assembly of Pristionchus species.</title>
        <authorList>
            <person name="Yoshida K."/>
            <person name="Sommer R.J."/>
        </authorList>
    </citation>
    <scope>NUCLEOTIDE SEQUENCE</scope>
    <source>
        <strain evidence="2">RS0144</strain>
    </source>
</reference>
<evidence type="ECO:0000256" key="1">
    <source>
        <dbReference type="SAM" id="MobiDB-lite"/>
    </source>
</evidence>
<protein>
    <submittedName>
        <fullName evidence="2">Uncharacterized protein</fullName>
    </submittedName>
</protein>
<keyword evidence="3" id="KW-1185">Reference proteome</keyword>
<feature type="non-terminal residue" evidence="2">
    <location>
        <position position="1"/>
    </location>
</feature>
<evidence type="ECO:0000313" key="3">
    <source>
        <dbReference type="Proteomes" id="UP001432027"/>
    </source>
</evidence>
<name>A0AAV5S7N7_9BILA</name>
<gene>
    <name evidence="2" type="ORF">PENTCL1PPCAC_1147</name>
</gene>
<dbReference type="AlphaFoldDB" id="A0AAV5S7N7"/>